<dbReference type="OrthoDB" id="696599at2759"/>
<accession>A0A5J9TJA3</accession>
<dbReference type="AlphaFoldDB" id="A0A5J9TJA3"/>
<dbReference type="Proteomes" id="UP000324897">
    <property type="component" value="Chromosome 3"/>
</dbReference>
<name>A0A5J9TJA3_9POAL</name>
<feature type="signal peptide" evidence="1">
    <location>
        <begin position="1"/>
        <end position="26"/>
    </location>
</feature>
<evidence type="ECO:0008006" key="4">
    <source>
        <dbReference type="Google" id="ProtNLM"/>
    </source>
</evidence>
<keyword evidence="1" id="KW-0732">Signal</keyword>
<reference evidence="2 3" key="1">
    <citation type="journal article" date="2019" name="Sci. Rep.">
        <title>A high-quality genome of Eragrostis curvula grass provides insights into Poaceae evolution and supports new strategies to enhance forage quality.</title>
        <authorList>
            <person name="Carballo J."/>
            <person name="Santos B.A.C.M."/>
            <person name="Zappacosta D."/>
            <person name="Garbus I."/>
            <person name="Selva J.P."/>
            <person name="Gallo C.A."/>
            <person name="Diaz A."/>
            <person name="Albertini E."/>
            <person name="Caccamo M."/>
            <person name="Echenique V."/>
        </authorList>
    </citation>
    <scope>NUCLEOTIDE SEQUENCE [LARGE SCALE GENOMIC DNA]</scope>
    <source>
        <strain evidence="3">cv. Victoria</strain>
        <tissue evidence="2">Leaf</tissue>
    </source>
</reference>
<evidence type="ECO:0000256" key="1">
    <source>
        <dbReference type="SAM" id="SignalP"/>
    </source>
</evidence>
<dbReference type="InterPro" id="IPR052872">
    <property type="entry name" value="ESR_Regulator"/>
</dbReference>
<evidence type="ECO:0000313" key="2">
    <source>
        <dbReference type="EMBL" id="TVU11450.1"/>
    </source>
</evidence>
<dbReference type="EMBL" id="RWGY01000039">
    <property type="protein sequence ID" value="TVU11450.1"/>
    <property type="molecule type" value="Genomic_DNA"/>
</dbReference>
<sequence length="136" mass="13763">MAIKSVLLLGVIMAFVLLICQNVAYARVLTEANGFQEKNVEPTRGPGLEGEKWFLGIGGGIGGQPEIGVGYQPVYGGVDGRVGGYGGYGYVPVYGGVPGYVGGGVPGYAGGIPGVVPGYVGGGVRGYGGYGQVPRY</sequence>
<dbReference type="PANTHER" id="PTHR37372">
    <property type="entry name" value="OS06G0316800 PROTEIN"/>
    <property type="match status" value="1"/>
</dbReference>
<protein>
    <recommendedName>
        <fullName evidence="4">Glycine-rich protein</fullName>
    </recommendedName>
</protein>
<organism evidence="2 3">
    <name type="scientific">Eragrostis curvula</name>
    <name type="common">weeping love grass</name>
    <dbReference type="NCBI Taxonomy" id="38414"/>
    <lineage>
        <taxon>Eukaryota</taxon>
        <taxon>Viridiplantae</taxon>
        <taxon>Streptophyta</taxon>
        <taxon>Embryophyta</taxon>
        <taxon>Tracheophyta</taxon>
        <taxon>Spermatophyta</taxon>
        <taxon>Magnoliopsida</taxon>
        <taxon>Liliopsida</taxon>
        <taxon>Poales</taxon>
        <taxon>Poaceae</taxon>
        <taxon>PACMAD clade</taxon>
        <taxon>Chloridoideae</taxon>
        <taxon>Eragrostideae</taxon>
        <taxon>Eragrostidinae</taxon>
        <taxon>Eragrostis</taxon>
    </lineage>
</organism>
<evidence type="ECO:0000313" key="3">
    <source>
        <dbReference type="Proteomes" id="UP000324897"/>
    </source>
</evidence>
<keyword evidence="3" id="KW-1185">Reference proteome</keyword>
<dbReference type="PANTHER" id="PTHR37372:SF1">
    <property type="entry name" value="GEO07177P1"/>
    <property type="match status" value="1"/>
</dbReference>
<dbReference type="Gramene" id="TVU11450">
    <property type="protein sequence ID" value="TVU11450"/>
    <property type="gene ID" value="EJB05_45036"/>
</dbReference>
<feature type="chain" id="PRO_5023920136" description="Glycine-rich protein" evidence="1">
    <location>
        <begin position="27"/>
        <end position="136"/>
    </location>
</feature>
<proteinExistence type="predicted"/>
<comment type="caution">
    <text evidence="2">The sequence shown here is derived from an EMBL/GenBank/DDBJ whole genome shotgun (WGS) entry which is preliminary data.</text>
</comment>
<gene>
    <name evidence="2" type="ORF">EJB05_45036</name>
</gene>